<dbReference type="PANTHER" id="PTHR23001:SF3">
    <property type="entry name" value="EUKARYOTIC TRANSLATION INITIATION FACTOR 2 SUBUNIT 2"/>
    <property type="match status" value="1"/>
</dbReference>
<keyword evidence="4" id="KW-1185">Reference proteome</keyword>
<protein>
    <submittedName>
        <fullName evidence="3">Eukaryotic translation initiation factor 2 subunit beta</fullName>
    </submittedName>
</protein>
<organism evidence="3 4">
    <name type="scientific">Forsythia ovata</name>
    <dbReference type="NCBI Taxonomy" id="205694"/>
    <lineage>
        <taxon>Eukaryota</taxon>
        <taxon>Viridiplantae</taxon>
        <taxon>Streptophyta</taxon>
        <taxon>Embryophyta</taxon>
        <taxon>Tracheophyta</taxon>
        <taxon>Spermatophyta</taxon>
        <taxon>Magnoliopsida</taxon>
        <taxon>eudicotyledons</taxon>
        <taxon>Gunneridae</taxon>
        <taxon>Pentapetalae</taxon>
        <taxon>asterids</taxon>
        <taxon>lamiids</taxon>
        <taxon>Lamiales</taxon>
        <taxon>Oleaceae</taxon>
        <taxon>Forsythieae</taxon>
        <taxon>Forsythia</taxon>
    </lineage>
</organism>
<gene>
    <name evidence="3" type="ORF">Fot_04508</name>
</gene>
<reference evidence="4" key="1">
    <citation type="submission" date="2024-07" db="EMBL/GenBank/DDBJ databases">
        <title>Two chromosome-level genome assemblies of Korean endemic species Abeliophyllum distichum and Forsythia ovata (Oleaceae).</title>
        <authorList>
            <person name="Jang H."/>
        </authorList>
    </citation>
    <scope>NUCLEOTIDE SEQUENCE [LARGE SCALE GENOMIC DNA]</scope>
</reference>
<evidence type="ECO:0000259" key="2">
    <source>
        <dbReference type="Pfam" id="PF01873"/>
    </source>
</evidence>
<dbReference type="Gene3D" id="3.30.30.170">
    <property type="match status" value="1"/>
</dbReference>
<accession>A0ABD1XCS1</accession>
<dbReference type="InterPro" id="IPR045196">
    <property type="entry name" value="IF2/IF5"/>
</dbReference>
<dbReference type="GO" id="GO:0003743">
    <property type="term" value="F:translation initiation factor activity"/>
    <property type="evidence" value="ECO:0007669"/>
    <property type="project" value="UniProtKB-KW"/>
</dbReference>
<feature type="compositionally biased region" description="Basic residues" evidence="1">
    <location>
        <begin position="13"/>
        <end position="23"/>
    </location>
</feature>
<evidence type="ECO:0000313" key="4">
    <source>
        <dbReference type="Proteomes" id="UP001604277"/>
    </source>
</evidence>
<dbReference type="Pfam" id="PF01873">
    <property type="entry name" value="eIF-5_eIF-2B"/>
    <property type="match status" value="1"/>
</dbReference>
<comment type="caution">
    <text evidence="3">The sequence shown here is derived from an EMBL/GenBank/DDBJ whole genome shotgun (WGS) entry which is preliminary data.</text>
</comment>
<evidence type="ECO:0000256" key="1">
    <source>
        <dbReference type="SAM" id="MobiDB-lite"/>
    </source>
</evidence>
<keyword evidence="3" id="KW-0648">Protein biosynthesis</keyword>
<feature type="domain" description="Translation initiation factor IF2/IF5" evidence="2">
    <location>
        <begin position="92"/>
        <end position="133"/>
    </location>
</feature>
<dbReference type="InterPro" id="IPR016189">
    <property type="entry name" value="Transl_init_fac_IF2/IF5_N"/>
</dbReference>
<dbReference type="EMBL" id="JBFOLJ010000001">
    <property type="protein sequence ID" value="KAL2559769.1"/>
    <property type="molecule type" value="Genomic_DNA"/>
</dbReference>
<dbReference type="PANTHER" id="PTHR23001">
    <property type="entry name" value="EUKARYOTIC TRANSLATION INITIATION FACTOR"/>
    <property type="match status" value="1"/>
</dbReference>
<dbReference type="InterPro" id="IPR002735">
    <property type="entry name" value="Transl_init_fac_IF2/IF5_dom"/>
</dbReference>
<dbReference type="AlphaFoldDB" id="A0ABD1XCS1"/>
<sequence length="137" mass="16138">MAEKVKNEAFAGLKKKMKKKKKPVHTDLLNDDKENVCRDLDDIGNNEEGEVIVLQHYPWDGTHGSDRDYEYEELIERVFIVLYENNPELAGDRHRTVMRPPQVLREGTKKTVFENLMDLCKMMHREPEHVKNILYSL</sequence>
<keyword evidence="3" id="KW-0396">Initiation factor</keyword>
<dbReference type="Proteomes" id="UP001604277">
    <property type="component" value="Unassembled WGS sequence"/>
</dbReference>
<name>A0ABD1XCS1_9LAMI</name>
<proteinExistence type="predicted"/>
<feature type="region of interest" description="Disordered" evidence="1">
    <location>
        <begin position="1"/>
        <end position="27"/>
    </location>
</feature>
<evidence type="ECO:0000313" key="3">
    <source>
        <dbReference type="EMBL" id="KAL2559769.1"/>
    </source>
</evidence>
<dbReference type="SUPFAM" id="SSF100966">
    <property type="entry name" value="Translation initiation factor 2 beta, aIF2beta, N-terminal domain"/>
    <property type="match status" value="1"/>
</dbReference>